<dbReference type="InterPro" id="IPR046982">
    <property type="entry name" value="BIN3/RVS161-like"/>
</dbReference>
<dbReference type="InterPro" id="IPR001452">
    <property type="entry name" value="SH3_domain"/>
</dbReference>
<evidence type="ECO:0000259" key="4">
    <source>
        <dbReference type="PROSITE" id="PS50002"/>
    </source>
</evidence>
<dbReference type="InterPro" id="IPR004148">
    <property type="entry name" value="BAR_dom"/>
</dbReference>
<evidence type="ECO:0000313" key="6">
    <source>
        <dbReference type="Proteomes" id="UP001373714"/>
    </source>
</evidence>
<dbReference type="CDD" id="cd00174">
    <property type="entry name" value="SH3"/>
    <property type="match status" value="1"/>
</dbReference>
<dbReference type="EMBL" id="JAVHNS010000012">
    <property type="protein sequence ID" value="KAK6338370.1"/>
    <property type="molecule type" value="Genomic_DNA"/>
</dbReference>
<dbReference type="AlphaFoldDB" id="A0AAV9UA20"/>
<dbReference type="PANTHER" id="PTHR47174:SF2">
    <property type="entry name" value="SH3 DOMAIN SIGNALLING PROTEIN (AFU_ORTHOLOGUE AFUA_5G07670)"/>
    <property type="match status" value="1"/>
</dbReference>
<dbReference type="GO" id="GO:0008289">
    <property type="term" value="F:lipid binding"/>
    <property type="evidence" value="ECO:0007669"/>
    <property type="project" value="TreeGrafter"/>
</dbReference>
<dbReference type="InterPro" id="IPR036028">
    <property type="entry name" value="SH3-like_dom_sf"/>
</dbReference>
<feature type="region of interest" description="Disordered" evidence="3">
    <location>
        <begin position="146"/>
        <end position="166"/>
    </location>
</feature>
<evidence type="ECO:0000313" key="5">
    <source>
        <dbReference type="EMBL" id="KAK6338370.1"/>
    </source>
</evidence>
<sequence length="503" mass="55950">MNHLHRSVGKLMKRSADDVDVGTIISDVKNYDERLNRLLEDLAKYQTAISQLLVHQNAASQELVLLYKPIPSERVAIDPARLQRVEEYQTASAEMKDELTKTSHRVSDVIKQTKGVKDCLKPVKKSLDKRENYKLDYERHNTTVENNRKKGARTEREAGVQRKAEDNLDDATKKYHALDDHIKATIPPILDAIGVFIPYILQAISEISTSFVGVNYRYINDFAVRHHLSNYETFEEDWKQDFMPIKNHAEQFKILQNGKAVHKPMEIKYPPSPVLEKKGFLSRRQSSKTEEEIGPQIHRTRTNDPPPSYSPFNHSEPPGGRPMSRQQSTGSGLSVDGKAAPPRPMSRKSSSGIWGKDKPSDGSIRPSVQKIQSSTSIKSFQTEGAGTATPPSSFGANGMGLASKKSSASLASAAAAAVAKKKAPPPPIPMKSKPPPKPRDTYVVAMYDFKAQNHGDLGLSEGDRVKVTQKTASTEDWWEGEVTQPDGSVKKGYFPANYCQMEA</sequence>
<dbReference type="PRINTS" id="PR00452">
    <property type="entry name" value="SH3DOMAIN"/>
</dbReference>
<evidence type="ECO:0000256" key="2">
    <source>
        <dbReference type="PROSITE-ProRule" id="PRU00192"/>
    </source>
</evidence>
<protein>
    <recommendedName>
        <fullName evidence="4">SH3 domain-containing protein</fullName>
    </recommendedName>
</protein>
<feature type="compositionally biased region" description="Pro residues" evidence="3">
    <location>
        <begin position="424"/>
        <end position="435"/>
    </location>
</feature>
<organism evidence="5 6">
    <name type="scientific">Orbilia blumenaviensis</name>
    <dbReference type="NCBI Taxonomy" id="1796055"/>
    <lineage>
        <taxon>Eukaryota</taxon>
        <taxon>Fungi</taxon>
        <taxon>Dikarya</taxon>
        <taxon>Ascomycota</taxon>
        <taxon>Pezizomycotina</taxon>
        <taxon>Orbiliomycetes</taxon>
        <taxon>Orbiliales</taxon>
        <taxon>Orbiliaceae</taxon>
        <taxon>Orbilia</taxon>
    </lineage>
</organism>
<dbReference type="GO" id="GO:0043332">
    <property type="term" value="C:mating projection tip"/>
    <property type="evidence" value="ECO:0007669"/>
    <property type="project" value="TreeGrafter"/>
</dbReference>
<dbReference type="PROSITE" id="PS50002">
    <property type="entry name" value="SH3"/>
    <property type="match status" value="1"/>
</dbReference>
<dbReference type="GO" id="GO:0006897">
    <property type="term" value="P:endocytosis"/>
    <property type="evidence" value="ECO:0007669"/>
    <property type="project" value="InterPro"/>
</dbReference>
<keyword evidence="1 2" id="KW-0728">SH3 domain</keyword>
<dbReference type="GO" id="GO:1990528">
    <property type="term" value="C:Rvs161p-Rvs167p complex"/>
    <property type="evidence" value="ECO:0007669"/>
    <property type="project" value="TreeGrafter"/>
</dbReference>
<feature type="compositionally biased region" description="Polar residues" evidence="3">
    <location>
        <begin position="369"/>
        <end position="395"/>
    </location>
</feature>
<dbReference type="InterPro" id="IPR027267">
    <property type="entry name" value="AH/BAR_dom_sf"/>
</dbReference>
<dbReference type="GO" id="GO:0030479">
    <property type="term" value="C:actin cortical patch"/>
    <property type="evidence" value="ECO:0007669"/>
    <property type="project" value="TreeGrafter"/>
</dbReference>
<feature type="compositionally biased region" description="Low complexity" evidence="3">
    <location>
        <begin position="402"/>
        <end position="418"/>
    </location>
</feature>
<dbReference type="Proteomes" id="UP001373714">
    <property type="component" value="Unassembled WGS sequence"/>
</dbReference>
<comment type="caution">
    <text evidence="5">The sequence shown here is derived from an EMBL/GenBank/DDBJ whole genome shotgun (WGS) entry which is preliminary data.</text>
</comment>
<feature type="domain" description="SH3" evidence="4">
    <location>
        <begin position="438"/>
        <end position="503"/>
    </location>
</feature>
<gene>
    <name evidence="5" type="ORF">TWF730_002434</name>
</gene>
<dbReference type="Pfam" id="PF03114">
    <property type="entry name" value="BAR"/>
    <property type="match status" value="1"/>
</dbReference>
<accession>A0AAV9UA20</accession>
<dbReference type="SUPFAM" id="SSF50044">
    <property type="entry name" value="SH3-domain"/>
    <property type="match status" value="1"/>
</dbReference>
<dbReference type="Gene3D" id="1.20.1270.60">
    <property type="entry name" value="Arfaptin homology (AH) domain/BAR domain"/>
    <property type="match status" value="1"/>
</dbReference>
<name>A0AAV9UA20_9PEZI</name>
<keyword evidence="6" id="KW-1185">Reference proteome</keyword>
<evidence type="ECO:0000256" key="3">
    <source>
        <dbReference type="SAM" id="MobiDB-lite"/>
    </source>
</evidence>
<dbReference type="GO" id="GO:0031097">
    <property type="term" value="C:medial cortex"/>
    <property type="evidence" value="ECO:0007669"/>
    <property type="project" value="TreeGrafter"/>
</dbReference>
<proteinExistence type="predicted"/>
<reference evidence="5 6" key="1">
    <citation type="submission" date="2019-10" db="EMBL/GenBank/DDBJ databases">
        <authorList>
            <person name="Palmer J.M."/>
        </authorList>
    </citation>
    <scope>NUCLEOTIDE SEQUENCE [LARGE SCALE GENOMIC DNA]</scope>
    <source>
        <strain evidence="5 6">TWF730</strain>
    </source>
</reference>
<dbReference type="PANTHER" id="PTHR47174">
    <property type="entry name" value="BRIDGING INTEGRATOR 3"/>
    <property type="match status" value="1"/>
</dbReference>
<dbReference type="SMART" id="SM00326">
    <property type="entry name" value="SH3"/>
    <property type="match status" value="1"/>
</dbReference>
<dbReference type="GO" id="GO:0097320">
    <property type="term" value="P:plasma membrane tubulation"/>
    <property type="evidence" value="ECO:0007669"/>
    <property type="project" value="TreeGrafter"/>
</dbReference>
<dbReference type="SUPFAM" id="SSF103657">
    <property type="entry name" value="BAR/IMD domain-like"/>
    <property type="match status" value="1"/>
</dbReference>
<feature type="region of interest" description="Disordered" evidence="3">
    <location>
        <begin position="268"/>
        <end position="440"/>
    </location>
</feature>
<dbReference type="GO" id="GO:0051666">
    <property type="term" value="P:actin cortical patch localization"/>
    <property type="evidence" value="ECO:0007669"/>
    <property type="project" value="InterPro"/>
</dbReference>
<evidence type="ECO:0000256" key="1">
    <source>
        <dbReference type="ARBA" id="ARBA00022443"/>
    </source>
</evidence>
<dbReference type="Pfam" id="PF14604">
    <property type="entry name" value="SH3_9"/>
    <property type="match status" value="1"/>
</dbReference>
<dbReference type="Gene3D" id="2.30.30.40">
    <property type="entry name" value="SH3 Domains"/>
    <property type="match status" value="1"/>
</dbReference>